<organism evidence="2 3">
    <name type="scientific">Thermoproteota archaeon</name>
    <dbReference type="NCBI Taxonomy" id="2056631"/>
    <lineage>
        <taxon>Archaea</taxon>
        <taxon>Thermoproteota</taxon>
    </lineage>
</organism>
<dbReference type="InterPro" id="IPR019887">
    <property type="entry name" value="Tscrpt_reg_AsnC/Lrp_C"/>
</dbReference>
<dbReference type="Pfam" id="PF01037">
    <property type="entry name" value="AsnC_trans_reg"/>
    <property type="match status" value="1"/>
</dbReference>
<proteinExistence type="predicted"/>
<gene>
    <name evidence="2" type="ORF">DRJ33_00355</name>
</gene>
<accession>A0A497F1Y4</accession>
<dbReference type="Proteomes" id="UP000272051">
    <property type="component" value="Unassembled WGS sequence"/>
</dbReference>
<name>A0A497F1Y4_9CREN</name>
<dbReference type="InterPro" id="IPR011008">
    <property type="entry name" value="Dimeric_a/b-barrel"/>
</dbReference>
<dbReference type="Gene3D" id="3.30.70.920">
    <property type="match status" value="1"/>
</dbReference>
<comment type="caution">
    <text evidence="2">The sequence shown here is derived from an EMBL/GenBank/DDBJ whole genome shotgun (WGS) entry which is preliminary data.</text>
</comment>
<dbReference type="SUPFAM" id="SSF54909">
    <property type="entry name" value="Dimeric alpha+beta barrel"/>
    <property type="match status" value="1"/>
</dbReference>
<reference evidence="2 3" key="1">
    <citation type="submission" date="2018-06" db="EMBL/GenBank/DDBJ databases">
        <title>Extensive metabolic versatility and redundancy in microbially diverse, dynamic hydrothermal sediments.</title>
        <authorList>
            <person name="Dombrowski N."/>
            <person name="Teske A."/>
            <person name="Baker B.J."/>
        </authorList>
    </citation>
    <scope>NUCLEOTIDE SEQUENCE [LARGE SCALE GENOMIC DNA]</scope>
    <source>
        <strain evidence="2">B34_G17</strain>
    </source>
</reference>
<dbReference type="AlphaFoldDB" id="A0A497F1Y4"/>
<protein>
    <recommendedName>
        <fullName evidence="1">Transcription regulator AsnC/Lrp ligand binding domain-containing protein</fullName>
    </recommendedName>
</protein>
<evidence type="ECO:0000313" key="3">
    <source>
        <dbReference type="Proteomes" id="UP000272051"/>
    </source>
</evidence>
<evidence type="ECO:0000313" key="2">
    <source>
        <dbReference type="EMBL" id="RLE53654.1"/>
    </source>
</evidence>
<feature type="domain" description="Transcription regulator AsnC/Lrp ligand binding" evidence="1">
    <location>
        <begin position="5"/>
        <end position="71"/>
    </location>
</feature>
<dbReference type="EMBL" id="QMQX01000004">
    <property type="protein sequence ID" value="RLE53654.1"/>
    <property type="molecule type" value="Genomic_DNA"/>
</dbReference>
<sequence length="73" mass="8018">MKAYVLVRVDARRAADIIGKMREVKGVSRVDPVLGRYDVVVRIEAKGFGEVAEAAKKINSIQGVKFTETLVEA</sequence>
<evidence type="ECO:0000259" key="1">
    <source>
        <dbReference type="Pfam" id="PF01037"/>
    </source>
</evidence>